<sequence length="53" mass="6178">MLEGKMERLQVLLTWKTYKNVLRDNINVDEIGSTTNSPAHHEGRDKQKYGSKF</sequence>
<keyword evidence="3" id="KW-1185">Reference proteome</keyword>
<dbReference type="EMBL" id="KQ126913">
    <property type="protein sequence ID" value="KMS64619.1"/>
    <property type="molecule type" value="Genomic_DNA"/>
</dbReference>
<dbReference type="Proteomes" id="UP000035740">
    <property type="component" value="Unassembled WGS sequence"/>
</dbReference>
<proteinExistence type="predicted"/>
<gene>
    <name evidence="2" type="ORF">BVRB_018430</name>
</gene>
<feature type="region of interest" description="Disordered" evidence="1">
    <location>
        <begin position="29"/>
        <end position="53"/>
    </location>
</feature>
<accession>A0A0J7YLT5</accession>
<organism evidence="2 3">
    <name type="scientific">Beta vulgaris subsp. vulgaris</name>
    <name type="common">Beet</name>
    <dbReference type="NCBI Taxonomy" id="3555"/>
    <lineage>
        <taxon>Eukaryota</taxon>
        <taxon>Viridiplantae</taxon>
        <taxon>Streptophyta</taxon>
        <taxon>Embryophyta</taxon>
        <taxon>Tracheophyta</taxon>
        <taxon>Spermatophyta</taxon>
        <taxon>Magnoliopsida</taxon>
        <taxon>eudicotyledons</taxon>
        <taxon>Gunneridae</taxon>
        <taxon>Pentapetalae</taxon>
        <taxon>Caryophyllales</taxon>
        <taxon>Chenopodiaceae</taxon>
        <taxon>Betoideae</taxon>
        <taxon>Beta</taxon>
    </lineage>
</organism>
<feature type="non-terminal residue" evidence="2">
    <location>
        <position position="53"/>
    </location>
</feature>
<evidence type="ECO:0000313" key="3">
    <source>
        <dbReference type="Proteomes" id="UP000035740"/>
    </source>
</evidence>
<name>A0A0J7YLT5_BETVV</name>
<feature type="compositionally biased region" description="Basic and acidic residues" evidence="1">
    <location>
        <begin position="39"/>
        <end position="53"/>
    </location>
</feature>
<evidence type="ECO:0000256" key="1">
    <source>
        <dbReference type="SAM" id="MobiDB-lite"/>
    </source>
</evidence>
<dbReference type="Gramene" id="KMS64619">
    <property type="protein sequence ID" value="KMS64619"/>
    <property type="gene ID" value="BVRB_018430"/>
</dbReference>
<reference evidence="2 3" key="1">
    <citation type="journal article" date="2014" name="Nature">
        <title>The genome of the recently domesticated crop plant sugar beet (Beta vulgaris).</title>
        <authorList>
            <person name="Dohm J.C."/>
            <person name="Minoche A.E."/>
            <person name="Holtgrawe D."/>
            <person name="Capella-Gutierrez S."/>
            <person name="Zakrzewski F."/>
            <person name="Tafer H."/>
            <person name="Rupp O."/>
            <person name="Sorensen T.R."/>
            <person name="Stracke R."/>
            <person name="Reinhardt R."/>
            <person name="Goesmann A."/>
            <person name="Kraft T."/>
            <person name="Schulz B."/>
            <person name="Stadler P.F."/>
            <person name="Schmidt T."/>
            <person name="Gabaldon T."/>
            <person name="Lehrach H."/>
            <person name="Weisshaar B."/>
            <person name="Himmelbauer H."/>
        </authorList>
    </citation>
    <scope>NUCLEOTIDE SEQUENCE [LARGE SCALE GENOMIC DNA]</scope>
    <source>
        <tissue evidence="2">Taproot</tissue>
    </source>
</reference>
<protein>
    <submittedName>
        <fullName evidence="2">Uncharacterized protein</fullName>
    </submittedName>
</protein>
<dbReference type="AlphaFoldDB" id="A0A0J7YLT5"/>
<evidence type="ECO:0000313" key="2">
    <source>
        <dbReference type="EMBL" id="KMS64619.1"/>
    </source>
</evidence>